<dbReference type="InterPro" id="IPR001763">
    <property type="entry name" value="Rhodanese-like_dom"/>
</dbReference>
<dbReference type="OrthoDB" id="9806482at2"/>
<reference evidence="6 7" key="1">
    <citation type="submission" date="2018-06" db="EMBL/GenBank/DDBJ databases">
        <title>Genomic Encyclopedia of Archaeal and Bacterial Type Strains, Phase II (KMG-II): from individual species to whole genera.</title>
        <authorList>
            <person name="Goeker M."/>
        </authorList>
    </citation>
    <scope>NUCLEOTIDE SEQUENCE [LARGE SCALE GENOMIC DNA]</scope>
    <source>
        <strain evidence="6 7">JCM 11668</strain>
    </source>
</reference>
<sequence>MRTSASHPLQIAELMIGAGHGRIGITFCPGKYDPHAASGAWRRDLDLDLDAISAWGAAAVVTLVEPRELAMLRVERLGDAVRQRQMLWYHLPIVDVSTPDQAFEDAWHNAGESLRAVLRSGFDVVVHCRGGLGRAGTIAARLLIELGAEPISAVKQVRKARPGAIETPNQKKYVLTHGAVPERRPAAEAVRDRAYGALLGLAVGDALGMPLEFLARDTYPPLQDMIGGGRHGLEAGEWTDDTSMALCLADSLIASDGTLDPGDLMQRFVRWRDHGDNVVNGRACFDIGNTVRAALDRFARDGAPIAGPTDPRSAGNGSLMRLAPVPIRFGHDRRRLREIAALQSRTTHGAREAVDACVLFAEIVAEAIAGAPRSQVLRPRVIEGLSEEVAAIAAGRWRGKPRAEIGSTGYVLHSLEAALWAVGSTADFESAVLKAANLGLDADSTAAIAGQLAGALYGLSGIPERWLLQLAQRDRIMARATALVAQAQAEQQRTGAAAPAAS</sequence>
<dbReference type="RefSeq" id="WP_110780166.1">
    <property type="nucleotide sequence ID" value="NZ_QJTI01000004.1"/>
</dbReference>
<dbReference type="InterPro" id="IPR050792">
    <property type="entry name" value="ADP-ribosylglycohydrolase"/>
</dbReference>
<dbReference type="EC" id="3.1.3.48" evidence="1"/>
<dbReference type="PROSITE" id="PS50056">
    <property type="entry name" value="TYR_PHOSPHATASE_2"/>
    <property type="match status" value="1"/>
</dbReference>
<dbReference type="EMBL" id="QJTI01000004">
    <property type="protein sequence ID" value="PYF04161.1"/>
    <property type="molecule type" value="Genomic_DNA"/>
</dbReference>
<evidence type="ECO:0000256" key="2">
    <source>
        <dbReference type="ARBA" id="ARBA00022801"/>
    </source>
</evidence>
<dbReference type="InterPro" id="IPR057023">
    <property type="entry name" value="PTP-SAK"/>
</dbReference>
<dbReference type="InterPro" id="IPR029021">
    <property type="entry name" value="Prot-tyrosine_phosphatase-like"/>
</dbReference>
<comment type="caution">
    <text evidence="6">The sequence shown here is derived from an EMBL/GenBank/DDBJ whole genome shotgun (WGS) entry which is preliminary data.</text>
</comment>
<evidence type="ECO:0000256" key="1">
    <source>
        <dbReference type="ARBA" id="ARBA00013064"/>
    </source>
</evidence>
<dbReference type="PROSITE" id="PS50206">
    <property type="entry name" value="RHODANESE_3"/>
    <property type="match status" value="1"/>
</dbReference>
<evidence type="ECO:0000259" key="5">
    <source>
        <dbReference type="PROSITE" id="PS50206"/>
    </source>
</evidence>
<dbReference type="Pfam" id="PF03747">
    <property type="entry name" value="ADP_ribosyl_GH"/>
    <property type="match status" value="1"/>
</dbReference>
<feature type="binding site" evidence="3">
    <location>
        <position position="443"/>
    </location>
    <ligand>
        <name>Mg(2+)</name>
        <dbReference type="ChEBI" id="CHEBI:18420"/>
        <label>1</label>
    </ligand>
</feature>
<dbReference type="SUPFAM" id="SSF52799">
    <property type="entry name" value="(Phosphotyrosine protein) phosphatases II"/>
    <property type="match status" value="1"/>
</dbReference>
<dbReference type="FunFam" id="3.90.190.10:FF:000157">
    <property type="entry name" value="Protein-tyrosine phosphatase"/>
    <property type="match status" value="1"/>
</dbReference>
<dbReference type="PANTHER" id="PTHR16222:SF12">
    <property type="entry name" value="ADP-RIBOSYLGLYCOHYDROLASE-RELATED"/>
    <property type="match status" value="1"/>
</dbReference>
<dbReference type="InterPro" id="IPR000387">
    <property type="entry name" value="Tyr_Pase_dom"/>
</dbReference>
<evidence type="ECO:0000313" key="7">
    <source>
        <dbReference type="Proteomes" id="UP000248148"/>
    </source>
</evidence>
<dbReference type="Proteomes" id="UP000248148">
    <property type="component" value="Unassembled WGS sequence"/>
</dbReference>
<dbReference type="InterPro" id="IPR005502">
    <property type="entry name" value="Ribosyl_crysJ1"/>
</dbReference>
<feature type="binding site" evidence="3">
    <location>
        <position position="240"/>
    </location>
    <ligand>
        <name>Mg(2+)</name>
        <dbReference type="ChEBI" id="CHEBI:18420"/>
        <label>1</label>
    </ligand>
</feature>
<dbReference type="InterPro" id="IPR003595">
    <property type="entry name" value="Tyr_Pase_cat"/>
</dbReference>
<feature type="binding site" evidence="3">
    <location>
        <position position="239"/>
    </location>
    <ligand>
        <name>Mg(2+)</name>
        <dbReference type="ChEBI" id="CHEBI:18420"/>
        <label>1</label>
    </ligand>
</feature>
<dbReference type="SUPFAM" id="SSF101478">
    <property type="entry name" value="ADP-ribosylglycohydrolase"/>
    <property type="match status" value="1"/>
</dbReference>
<dbReference type="CDD" id="cd14505">
    <property type="entry name" value="CDKN3-like"/>
    <property type="match status" value="1"/>
</dbReference>
<keyword evidence="3" id="KW-0479">Metal-binding</keyword>
<dbReference type="Gene3D" id="3.90.190.10">
    <property type="entry name" value="Protein tyrosine phosphatase superfamily"/>
    <property type="match status" value="1"/>
</dbReference>
<feature type="domain" description="Tyrosine specific protein phosphatases" evidence="4">
    <location>
        <begin position="101"/>
        <end position="172"/>
    </location>
</feature>
<name>A0A318TH14_9BRAD</name>
<feature type="binding site" evidence="3">
    <location>
        <position position="441"/>
    </location>
    <ligand>
        <name>Mg(2+)</name>
        <dbReference type="ChEBI" id="CHEBI:18420"/>
        <label>1</label>
    </ligand>
</feature>
<proteinExistence type="predicted"/>
<dbReference type="AlphaFoldDB" id="A0A318TH14"/>
<organism evidence="6 7">
    <name type="scientific">Rhodopseudomonas faecalis</name>
    <dbReference type="NCBI Taxonomy" id="99655"/>
    <lineage>
        <taxon>Bacteria</taxon>
        <taxon>Pseudomonadati</taxon>
        <taxon>Pseudomonadota</taxon>
        <taxon>Alphaproteobacteria</taxon>
        <taxon>Hyphomicrobiales</taxon>
        <taxon>Nitrobacteraceae</taxon>
        <taxon>Rhodopseudomonas</taxon>
    </lineage>
</organism>
<feature type="binding site" evidence="3">
    <location>
        <position position="444"/>
    </location>
    <ligand>
        <name>Mg(2+)</name>
        <dbReference type="ChEBI" id="CHEBI:18420"/>
        <label>1</label>
    </ligand>
</feature>
<dbReference type="SMART" id="SM00404">
    <property type="entry name" value="PTPc_motif"/>
    <property type="match status" value="1"/>
</dbReference>
<feature type="binding site" evidence="3">
    <location>
        <position position="241"/>
    </location>
    <ligand>
        <name>Mg(2+)</name>
        <dbReference type="ChEBI" id="CHEBI:18420"/>
        <label>1</label>
    </ligand>
</feature>
<dbReference type="PANTHER" id="PTHR16222">
    <property type="entry name" value="ADP-RIBOSYLGLYCOHYDROLASE"/>
    <property type="match status" value="1"/>
</dbReference>
<comment type="cofactor">
    <cofactor evidence="3">
        <name>Mg(2+)</name>
        <dbReference type="ChEBI" id="CHEBI:18420"/>
    </cofactor>
    <text evidence="3">Binds 2 magnesium ions per subunit.</text>
</comment>
<dbReference type="InterPro" id="IPR036705">
    <property type="entry name" value="Ribosyl_crysJ1_sf"/>
</dbReference>
<keyword evidence="2 6" id="KW-0378">Hydrolase</keyword>
<dbReference type="GO" id="GO:0046872">
    <property type="term" value="F:metal ion binding"/>
    <property type="evidence" value="ECO:0007669"/>
    <property type="project" value="UniProtKB-KW"/>
</dbReference>
<keyword evidence="3" id="KW-0460">Magnesium</keyword>
<dbReference type="Pfam" id="PF22784">
    <property type="entry name" value="PTP-SAK"/>
    <property type="match status" value="1"/>
</dbReference>
<evidence type="ECO:0000259" key="4">
    <source>
        <dbReference type="PROSITE" id="PS50056"/>
    </source>
</evidence>
<evidence type="ECO:0000313" key="6">
    <source>
        <dbReference type="EMBL" id="PYF04161.1"/>
    </source>
</evidence>
<gene>
    <name evidence="6" type="ORF">BJ122_104141</name>
</gene>
<feature type="domain" description="Rhodanese" evidence="5">
    <location>
        <begin position="90"/>
        <end position="166"/>
    </location>
</feature>
<keyword evidence="7" id="KW-1185">Reference proteome</keyword>
<dbReference type="GO" id="GO:0004725">
    <property type="term" value="F:protein tyrosine phosphatase activity"/>
    <property type="evidence" value="ECO:0007669"/>
    <property type="project" value="UniProtKB-EC"/>
</dbReference>
<dbReference type="Gene3D" id="1.10.4080.10">
    <property type="entry name" value="ADP-ribosylation/Crystallin J1"/>
    <property type="match status" value="1"/>
</dbReference>
<evidence type="ECO:0000256" key="3">
    <source>
        <dbReference type="PIRSR" id="PIRSR605502-1"/>
    </source>
</evidence>
<accession>A0A318TH14</accession>
<protein>
    <recommendedName>
        <fullName evidence="1">protein-tyrosine-phosphatase</fullName>
        <ecNumber evidence="1">3.1.3.48</ecNumber>
    </recommendedName>
</protein>